<dbReference type="Gene3D" id="1.10.3720.10">
    <property type="entry name" value="MetI-like"/>
    <property type="match status" value="1"/>
</dbReference>
<feature type="transmembrane region" description="Helical" evidence="8">
    <location>
        <begin position="143"/>
        <end position="165"/>
    </location>
</feature>
<evidence type="ECO:0000313" key="11">
    <source>
        <dbReference type="Proteomes" id="UP000823615"/>
    </source>
</evidence>
<feature type="transmembrane region" description="Helical" evidence="8">
    <location>
        <begin position="12"/>
        <end position="33"/>
    </location>
</feature>
<comment type="subcellular location">
    <subcellularLocation>
        <location evidence="1 8">Cell membrane</location>
        <topology evidence="1 8">Multi-pass membrane protein</topology>
    </subcellularLocation>
</comment>
<dbReference type="EMBL" id="JADIMT010000096">
    <property type="protein sequence ID" value="MBO8437018.1"/>
    <property type="molecule type" value="Genomic_DNA"/>
</dbReference>
<feature type="domain" description="ABC transmembrane type-1" evidence="9">
    <location>
        <begin position="75"/>
        <end position="265"/>
    </location>
</feature>
<keyword evidence="4" id="KW-1003">Cell membrane</keyword>
<evidence type="ECO:0000256" key="7">
    <source>
        <dbReference type="ARBA" id="ARBA00023136"/>
    </source>
</evidence>
<evidence type="ECO:0000259" key="9">
    <source>
        <dbReference type="PROSITE" id="PS50928"/>
    </source>
</evidence>
<keyword evidence="7 8" id="KW-0472">Membrane</keyword>
<feature type="transmembrane region" description="Helical" evidence="8">
    <location>
        <begin position="77"/>
        <end position="98"/>
    </location>
</feature>
<dbReference type="SUPFAM" id="SSF161098">
    <property type="entry name" value="MetI-like"/>
    <property type="match status" value="1"/>
</dbReference>
<dbReference type="AlphaFoldDB" id="A0A9D9H6U9"/>
<evidence type="ECO:0000256" key="5">
    <source>
        <dbReference type="ARBA" id="ARBA00022692"/>
    </source>
</evidence>
<evidence type="ECO:0000256" key="2">
    <source>
        <dbReference type="ARBA" id="ARBA00020515"/>
    </source>
</evidence>
<dbReference type="Pfam" id="PF00528">
    <property type="entry name" value="BPD_transp_1"/>
    <property type="match status" value="1"/>
</dbReference>
<protein>
    <recommendedName>
        <fullName evidence="2">sn-glycerol-3-phosphate transport system permease protein UgpE</fullName>
    </recommendedName>
</protein>
<dbReference type="InterPro" id="IPR035906">
    <property type="entry name" value="MetI-like_sf"/>
</dbReference>
<proteinExistence type="inferred from homology"/>
<dbReference type="PANTHER" id="PTHR43744:SF8">
    <property type="entry name" value="SN-GLYCEROL-3-PHOSPHATE TRANSPORT SYSTEM PERMEASE PROTEIN UGPE"/>
    <property type="match status" value="1"/>
</dbReference>
<comment type="similarity">
    <text evidence="8">Belongs to the binding-protein-dependent transport system permease family.</text>
</comment>
<feature type="transmembrane region" description="Helical" evidence="8">
    <location>
        <begin position="186"/>
        <end position="211"/>
    </location>
</feature>
<dbReference type="PANTHER" id="PTHR43744">
    <property type="entry name" value="ABC TRANSPORTER PERMEASE PROTEIN MG189-RELATED-RELATED"/>
    <property type="match status" value="1"/>
</dbReference>
<sequence length="280" mass="31218">MAQVGRKYTKWILFVILLVFAAFIIFPILIVLMNSVKGNLFISSTGAFKLPNEQSFVGVSNYVNGVERISFFSAFGYSLWITIASVFFILLLTSMLAWYITRVKGKVTSIIYYLLAFSIIVPFQMVMFTMSKFANMLHIDNPVGIIILYVGFGCGMSTFMFSGFIKSIPLALEEAAMIDGATPVKTFFSVVLPMLKSTAITIAILETMWVWNDYLMPYLVIGTEYRTIPVAIQYLRGGYGSVDMGAMMAMLVLAMIPVIVFYLFCQKYIIKGVLAGAVKG</sequence>
<organism evidence="10 11">
    <name type="scientific">Candidatus Ornithospirochaeta stercoripullorum</name>
    <dbReference type="NCBI Taxonomy" id="2840899"/>
    <lineage>
        <taxon>Bacteria</taxon>
        <taxon>Pseudomonadati</taxon>
        <taxon>Spirochaetota</taxon>
        <taxon>Spirochaetia</taxon>
        <taxon>Spirochaetales</taxon>
        <taxon>Spirochaetaceae</taxon>
        <taxon>Spirochaetaceae incertae sedis</taxon>
        <taxon>Candidatus Ornithospirochaeta</taxon>
    </lineage>
</organism>
<evidence type="ECO:0000256" key="1">
    <source>
        <dbReference type="ARBA" id="ARBA00004651"/>
    </source>
</evidence>
<evidence type="ECO:0000313" key="10">
    <source>
        <dbReference type="EMBL" id="MBO8437018.1"/>
    </source>
</evidence>
<evidence type="ECO:0000256" key="4">
    <source>
        <dbReference type="ARBA" id="ARBA00022475"/>
    </source>
</evidence>
<dbReference type="PROSITE" id="PS50928">
    <property type="entry name" value="ABC_TM1"/>
    <property type="match status" value="1"/>
</dbReference>
<evidence type="ECO:0000256" key="8">
    <source>
        <dbReference type="RuleBase" id="RU363032"/>
    </source>
</evidence>
<feature type="transmembrane region" description="Helical" evidence="8">
    <location>
        <begin position="110"/>
        <end position="131"/>
    </location>
</feature>
<evidence type="ECO:0000256" key="3">
    <source>
        <dbReference type="ARBA" id="ARBA00022448"/>
    </source>
</evidence>
<reference evidence="10" key="1">
    <citation type="submission" date="2020-10" db="EMBL/GenBank/DDBJ databases">
        <authorList>
            <person name="Gilroy R."/>
        </authorList>
    </citation>
    <scope>NUCLEOTIDE SEQUENCE</scope>
    <source>
        <strain evidence="10">7293</strain>
    </source>
</reference>
<dbReference type="GO" id="GO:0005886">
    <property type="term" value="C:plasma membrane"/>
    <property type="evidence" value="ECO:0007669"/>
    <property type="project" value="UniProtKB-SubCell"/>
</dbReference>
<dbReference type="InterPro" id="IPR000515">
    <property type="entry name" value="MetI-like"/>
</dbReference>
<feature type="transmembrane region" description="Helical" evidence="8">
    <location>
        <begin position="244"/>
        <end position="264"/>
    </location>
</feature>
<dbReference type="CDD" id="cd06261">
    <property type="entry name" value="TM_PBP2"/>
    <property type="match status" value="1"/>
</dbReference>
<keyword evidence="6 8" id="KW-1133">Transmembrane helix</keyword>
<dbReference type="Proteomes" id="UP000823615">
    <property type="component" value="Unassembled WGS sequence"/>
</dbReference>
<comment type="caution">
    <text evidence="10">The sequence shown here is derived from an EMBL/GenBank/DDBJ whole genome shotgun (WGS) entry which is preliminary data.</text>
</comment>
<reference evidence="10" key="2">
    <citation type="journal article" date="2021" name="PeerJ">
        <title>Extensive microbial diversity within the chicken gut microbiome revealed by metagenomics and culture.</title>
        <authorList>
            <person name="Gilroy R."/>
            <person name="Ravi A."/>
            <person name="Getino M."/>
            <person name="Pursley I."/>
            <person name="Horton D.L."/>
            <person name="Alikhan N.F."/>
            <person name="Baker D."/>
            <person name="Gharbi K."/>
            <person name="Hall N."/>
            <person name="Watson M."/>
            <person name="Adriaenssens E.M."/>
            <person name="Foster-Nyarko E."/>
            <person name="Jarju S."/>
            <person name="Secka A."/>
            <person name="Antonio M."/>
            <person name="Oren A."/>
            <person name="Chaudhuri R.R."/>
            <person name="La Ragione R."/>
            <person name="Hildebrand F."/>
            <person name="Pallen M.J."/>
        </authorList>
    </citation>
    <scope>NUCLEOTIDE SEQUENCE</scope>
    <source>
        <strain evidence="10">7293</strain>
    </source>
</reference>
<keyword evidence="5 8" id="KW-0812">Transmembrane</keyword>
<dbReference type="GO" id="GO:0055085">
    <property type="term" value="P:transmembrane transport"/>
    <property type="evidence" value="ECO:0007669"/>
    <property type="project" value="InterPro"/>
</dbReference>
<accession>A0A9D9H6U9</accession>
<name>A0A9D9H6U9_9SPIO</name>
<evidence type="ECO:0000256" key="6">
    <source>
        <dbReference type="ARBA" id="ARBA00022989"/>
    </source>
</evidence>
<gene>
    <name evidence="10" type="ORF">IAA97_08575</name>
</gene>
<keyword evidence="3 8" id="KW-0813">Transport</keyword>